<dbReference type="SUPFAM" id="SSF51182">
    <property type="entry name" value="RmlC-like cupins"/>
    <property type="match status" value="1"/>
</dbReference>
<gene>
    <name evidence="2" type="ORF">FOY91_20530</name>
</gene>
<evidence type="ECO:0000313" key="3">
    <source>
        <dbReference type="Proteomes" id="UP000318681"/>
    </source>
</evidence>
<protein>
    <submittedName>
        <fullName evidence="2">Cupin domain-containing protein</fullName>
    </submittedName>
</protein>
<dbReference type="Pfam" id="PF07883">
    <property type="entry name" value="Cupin_2"/>
    <property type="match status" value="1"/>
</dbReference>
<dbReference type="InterPro" id="IPR011051">
    <property type="entry name" value="RmlC_Cupin_sf"/>
</dbReference>
<proteinExistence type="predicted"/>
<dbReference type="Proteomes" id="UP000318681">
    <property type="component" value="Unassembled WGS sequence"/>
</dbReference>
<organism evidence="2 3">
    <name type="scientific">Alterirhizorhabdus solaris</name>
    <dbReference type="NCBI Taxonomy" id="2529389"/>
    <lineage>
        <taxon>Bacteria</taxon>
        <taxon>Pseudomonadati</taxon>
        <taxon>Pseudomonadota</taxon>
        <taxon>Alphaproteobacteria</taxon>
        <taxon>Sphingomonadales</taxon>
        <taxon>Rhizorhabdaceae</taxon>
        <taxon>Alterirhizorhabdus</taxon>
    </lineage>
</organism>
<sequence>MPRADPAGDIGDEEFRALLTRPGLRIERIVSHGHVSADWYDQDRDEWVLLVEGGARLSLEGEGEIVLGPGDHLLIPAHVRHRVTWTDPARRTIWLAIHFD</sequence>
<dbReference type="InterPro" id="IPR014710">
    <property type="entry name" value="RmlC-like_jellyroll"/>
</dbReference>
<dbReference type="InterPro" id="IPR013096">
    <property type="entry name" value="Cupin_2"/>
</dbReference>
<dbReference type="CDD" id="cd06981">
    <property type="entry name" value="cupin_reut_a1446"/>
    <property type="match status" value="1"/>
</dbReference>
<name>A0A558QRW8_9SPHN</name>
<dbReference type="OrthoDB" id="9798585at2"/>
<evidence type="ECO:0000259" key="1">
    <source>
        <dbReference type="Pfam" id="PF07883"/>
    </source>
</evidence>
<reference evidence="2 3" key="1">
    <citation type="submission" date="2019-07" db="EMBL/GenBank/DDBJ databases">
        <title>Sphingomonas solaris sp. nov., isolated from a solar panel from Boston, Massachusetts.</title>
        <authorList>
            <person name="Tanner K."/>
            <person name="Pascual J."/>
            <person name="Mancuso C."/>
            <person name="Pereto J."/>
            <person name="Khalil A."/>
            <person name="Vilanova C."/>
        </authorList>
    </citation>
    <scope>NUCLEOTIDE SEQUENCE [LARGE SCALE GENOMIC DNA]</scope>
    <source>
        <strain evidence="2 3">R4DWN</strain>
    </source>
</reference>
<accession>A0A558QRW8</accession>
<keyword evidence="3" id="KW-1185">Reference proteome</keyword>
<comment type="caution">
    <text evidence="2">The sequence shown here is derived from an EMBL/GenBank/DDBJ whole genome shotgun (WGS) entry which is preliminary data.</text>
</comment>
<dbReference type="EMBL" id="VNIM01000161">
    <property type="protein sequence ID" value="TVV69891.1"/>
    <property type="molecule type" value="Genomic_DNA"/>
</dbReference>
<dbReference type="AlphaFoldDB" id="A0A558QRW8"/>
<evidence type="ECO:0000313" key="2">
    <source>
        <dbReference type="EMBL" id="TVV69891.1"/>
    </source>
</evidence>
<feature type="domain" description="Cupin type-2" evidence="1">
    <location>
        <begin position="33"/>
        <end position="97"/>
    </location>
</feature>
<dbReference type="Gene3D" id="2.60.120.10">
    <property type="entry name" value="Jelly Rolls"/>
    <property type="match status" value="1"/>
</dbReference>